<evidence type="ECO:0000256" key="9">
    <source>
        <dbReference type="PROSITE-ProRule" id="PRU00339"/>
    </source>
</evidence>
<dbReference type="CDD" id="cd16917">
    <property type="entry name" value="HATPase_UhpB-NarQ-NarX-like"/>
    <property type="match status" value="1"/>
</dbReference>
<evidence type="ECO:0000256" key="4">
    <source>
        <dbReference type="ARBA" id="ARBA00022679"/>
    </source>
</evidence>
<feature type="domain" description="Histidine kinase/HSP90-like ATPase" evidence="11">
    <location>
        <begin position="554"/>
        <end position="636"/>
    </location>
</feature>
<keyword evidence="7" id="KW-0067">ATP-binding</keyword>
<keyword evidence="10" id="KW-1133">Transmembrane helix</keyword>
<dbReference type="GO" id="GO:0005524">
    <property type="term" value="F:ATP binding"/>
    <property type="evidence" value="ECO:0007669"/>
    <property type="project" value="UniProtKB-KW"/>
</dbReference>
<dbReference type="PANTHER" id="PTHR24421:SF10">
    <property type="entry name" value="NITRATE_NITRITE SENSOR PROTEIN NARQ"/>
    <property type="match status" value="1"/>
</dbReference>
<evidence type="ECO:0000256" key="5">
    <source>
        <dbReference type="ARBA" id="ARBA00022741"/>
    </source>
</evidence>
<dbReference type="Pfam" id="PF02518">
    <property type="entry name" value="HATPase_c"/>
    <property type="match status" value="1"/>
</dbReference>
<dbReference type="Pfam" id="PF13181">
    <property type="entry name" value="TPR_8"/>
    <property type="match status" value="1"/>
</dbReference>
<dbReference type="InterPro" id="IPR050482">
    <property type="entry name" value="Sensor_HK_TwoCompSys"/>
</dbReference>
<evidence type="ECO:0000313" key="14">
    <source>
        <dbReference type="Proteomes" id="UP001152599"/>
    </source>
</evidence>
<dbReference type="SMART" id="SM00028">
    <property type="entry name" value="TPR"/>
    <property type="match status" value="5"/>
</dbReference>
<evidence type="ECO:0000256" key="1">
    <source>
        <dbReference type="ARBA" id="ARBA00000085"/>
    </source>
</evidence>
<keyword evidence="6 13" id="KW-0418">Kinase</keyword>
<keyword evidence="14" id="KW-1185">Reference proteome</keyword>
<dbReference type="InterPro" id="IPR011990">
    <property type="entry name" value="TPR-like_helical_dom_sf"/>
</dbReference>
<feature type="repeat" description="TPR" evidence="9">
    <location>
        <begin position="155"/>
        <end position="188"/>
    </location>
</feature>
<evidence type="ECO:0000256" key="7">
    <source>
        <dbReference type="ARBA" id="ARBA00022840"/>
    </source>
</evidence>
<dbReference type="RefSeq" id="WP_304421033.1">
    <property type="nucleotide sequence ID" value="NZ_JANCMU010000006.1"/>
</dbReference>
<evidence type="ECO:0000259" key="12">
    <source>
        <dbReference type="Pfam" id="PF07730"/>
    </source>
</evidence>
<sequence>MRNLCFQLFFLLFAVSFNGQNIDSLKSIAEKQSGDEAAQTYLNLSDAYIQALDGASIQENAKLALKYAKDDLLRGKAYYNLGISNVLLNQSFLQIKNFNLASSILNGLQDSLAANAMYYAHRGYRMNAMYPEALAKGLEELKFRQTKLPKNKLLTQVHQEIGYTYDRMNDFEKAIVWFKKSLEVADEMGDEKSKGRSYGLIGIAYDGLEVYDSALIYNKKAIDIFKKYNDQASQVTWYSNLGNTYSKIGDLDNAEKFTRLSLDAGDQNNPKPLTLINLGKILMDKGDFISAKNYLDSANNLALKLGELRSLSEVYYHYHELYLQQGDYEKALMYYTKYKENEDEIYSEAKIKDFDEMSIAYETAEKEREILGQRASLAEKELKIQRRGYTVWGLILLAFIIAFIGYLFYNQQKMKAWQLEREKVLRESLNQKETQNKLQQQRLNISRDLHDNIGAQLTFIISSLDNLKYGFSIENDKVHDRLDQISEFTRETIYGLRDTIWAMNQSEISFEDLRARITNFIEKANLSGKNTNFVFEIDPQLHLDRKFNSVEGMNIYRIIQEAVNNATKYSQASLIKILISKNSDGINFSIVDNGVGFDPIEFGDGNGINSMRKRAADLHTELEIISEKDAGTKISFNYK</sequence>
<dbReference type="GO" id="GO:0046983">
    <property type="term" value="F:protein dimerization activity"/>
    <property type="evidence" value="ECO:0007669"/>
    <property type="project" value="InterPro"/>
</dbReference>
<dbReference type="EMBL" id="JANCMU010000006">
    <property type="protein sequence ID" value="MDG4946682.1"/>
    <property type="molecule type" value="Genomic_DNA"/>
</dbReference>
<gene>
    <name evidence="13" type="ORF">NMK71_09660</name>
</gene>
<name>A0A9X4N0Q4_9FLAO</name>
<evidence type="ECO:0000256" key="3">
    <source>
        <dbReference type="ARBA" id="ARBA00022553"/>
    </source>
</evidence>
<dbReference type="Pfam" id="PF13424">
    <property type="entry name" value="TPR_12"/>
    <property type="match status" value="1"/>
</dbReference>
<evidence type="ECO:0000256" key="2">
    <source>
        <dbReference type="ARBA" id="ARBA00012438"/>
    </source>
</evidence>
<dbReference type="InterPro" id="IPR003594">
    <property type="entry name" value="HATPase_dom"/>
</dbReference>
<protein>
    <recommendedName>
        <fullName evidence="2">histidine kinase</fullName>
        <ecNumber evidence="2">2.7.13.3</ecNumber>
    </recommendedName>
</protein>
<dbReference type="PROSITE" id="PS50005">
    <property type="entry name" value="TPR"/>
    <property type="match status" value="2"/>
</dbReference>
<evidence type="ECO:0000259" key="11">
    <source>
        <dbReference type="Pfam" id="PF02518"/>
    </source>
</evidence>
<keyword evidence="9" id="KW-0802">TPR repeat</keyword>
<dbReference type="Gene3D" id="3.30.565.10">
    <property type="entry name" value="Histidine kinase-like ATPase, C-terminal domain"/>
    <property type="match status" value="1"/>
</dbReference>
<dbReference type="InterPro" id="IPR019734">
    <property type="entry name" value="TPR_rpt"/>
</dbReference>
<evidence type="ECO:0000256" key="8">
    <source>
        <dbReference type="ARBA" id="ARBA00023012"/>
    </source>
</evidence>
<feature type="transmembrane region" description="Helical" evidence="10">
    <location>
        <begin position="389"/>
        <end position="409"/>
    </location>
</feature>
<dbReference type="InterPro" id="IPR011712">
    <property type="entry name" value="Sig_transdc_His_kin_sub3_dim/P"/>
</dbReference>
<dbReference type="EC" id="2.7.13.3" evidence="2"/>
<feature type="domain" description="Signal transduction histidine kinase subgroup 3 dimerisation and phosphoacceptor" evidence="12">
    <location>
        <begin position="442"/>
        <end position="505"/>
    </location>
</feature>
<evidence type="ECO:0000256" key="10">
    <source>
        <dbReference type="SAM" id="Phobius"/>
    </source>
</evidence>
<keyword evidence="8" id="KW-0902">Two-component regulatory system</keyword>
<comment type="caution">
    <text evidence="13">The sequence shown here is derived from an EMBL/GenBank/DDBJ whole genome shotgun (WGS) entry which is preliminary data.</text>
</comment>
<proteinExistence type="predicted"/>
<dbReference type="GO" id="GO:0000155">
    <property type="term" value="F:phosphorelay sensor kinase activity"/>
    <property type="evidence" value="ECO:0007669"/>
    <property type="project" value="InterPro"/>
</dbReference>
<dbReference type="SUPFAM" id="SSF55874">
    <property type="entry name" value="ATPase domain of HSP90 chaperone/DNA topoisomerase II/histidine kinase"/>
    <property type="match status" value="1"/>
</dbReference>
<dbReference type="PANTHER" id="PTHR24421">
    <property type="entry name" value="NITRATE/NITRITE SENSOR PROTEIN NARX-RELATED"/>
    <property type="match status" value="1"/>
</dbReference>
<dbReference type="InterPro" id="IPR036890">
    <property type="entry name" value="HATPase_C_sf"/>
</dbReference>
<dbReference type="Proteomes" id="UP001152599">
    <property type="component" value="Unassembled WGS sequence"/>
</dbReference>
<dbReference type="GO" id="GO:0016020">
    <property type="term" value="C:membrane"/>
    <property type="evidence" value="ECO:0007669"/>
    <property type="project" value="InterPro"/>
</dbReference>
<feature type="repeat" description="TPR" evidence="9">
    <location>
        <begin position="312"/>
        <end position="345"/>
    </location>
</feature>
<keyword evidence="5" id="KW-0547">Nucleotide-binding</keyword>
<evidence type="ECO:0000313" key="13">
    <source>
        <dbReference type="EMBL" id="MDG4946682.1"/>
    </source>
</evidence>
<dbReference type="Gene3D" id="1.25.40.10">
    <property type="entry name" value="Tetratricopeptide repeat domain"/>
    <property type="match status" value="2"/>
</dbReference>
<reference evidence="13" key="1">
    <citation type="submission" date="2022-07" db="EMBL/GenBank/DDBJ databases">
        <title>Description and genome-wide analysis of Profundicola chukchiensis gen. nov., sp. nov., marine bacteria isolated from bottom sediments of the Chukchi Sea.</title>
        <authorList>
            <person name="Romanenko L."/>
            <person name="Otstavnykh N."/>
            <person name="Kurilenko V."/>
            <person name="Eremeev V."/>
            <person name="Velansky P."/>
            <person name="Mikhailov V."/>
            <person name="Isaeva M."/>
        </authorList>
    </citation>
    <scope>NUCLEOTIDE SEQUENCE</scope>
    <source>
        <strain evidence="13">KMM 9713</strain>
    </source>
</reference>
<dbReference type="Pfam" id="PF07730">
    <property type="entry name" value="HisKA_3"/>
    <property type="match status" value="1"/>
</dbReference>
<comment type="catalytic activity">
    <reaction evidence="1">
        <text>ATP + protein L-histidine = ADP + protein N-phospho-L-histidine.</text>
        <dbReference type="EC" id="2.7.13.3"/>
    </reaction>
</comment>
<keyword evidence="10" id="KW-0812">Transmembrane</keyword>
<dbReference type="Gene3D" id="1.20.5.1930">
    <property type="match status" value="1"/>
</dbReference>
<evidence type="ECO:0000256" key="6">
    <source>
        <dbReference type="ARBA" id="ARBA00022777"/>
    </source>
</evidence>
<keyword evidence="4" id="KW-0808">Transferase</keyword>
<keyword evidence="3" id="KW-0597">Phosphoprotein</keyword>
<dbReference type="SUPFAM" id="SSF48452">
    <property type="entry name" value="TPR-like"/>
    <property type="match status" value="1"/>
</dbReference>
<dbReference type="AlphaFoldDB" id="A0A9X4N0Q4"/>
<keyword evidence="10" id="KW-0472">Membrane</keyword>
<accession>A0A9X4N0Q4</accession>
<organism evidence="13 14">
    <name type="scientific">Profundicola chukchiensis</name>
    <dbReference type="NCBI Taxonomy" id="2961959"/>
    <lineage>
        <taxon>Bacteria</taxon>
        <taxon>Pseudomonadati</taxon>
        <taxon>Bacteroidota</taxon>
        <taxon>Flavobacteriia</taxon>
        <taxon>Flavobacteriales</taxon>
        <taxon>Weeksellaceae</taxon>
        <taxon>Profundicola</taxon>
    </lineage>
</organism>